<evidence type="ECO:0000256" key="1">
    <source>
        <dbReference type="SAM" id="MobiDB-lite"/>
    </source>
</evidence>
<name>A0ABP8QR79_9ACTN</name>
<gene>
    <name evidence="2" type="ORF">GCM10023191_070240</name>
</gene>
<dbReference type="EMBL" id="BAABHF010000043">
    <property type="protein sequence ID" value="GAA4509257.1"/>
    <property type="molecule type" value="Genomic_DNA"/>
</dbReference>
<organism evidence="2 3">
    <name type="scientific">Actinoallomurus oryzae</name>
    <dbReference type="NCBI Taxonomy" id="502180"/>
    <lineage>
        <taxon>Bacteria</taxon>
        <taxon>Bacillati</taxon>
        <taxon>Actinomycetota</taxon>
        <taxon>Actinomycetes</taxon>
        <taxon>Streptosporangiales</taxon>
        <taxon>Thermomonosporaceae</taxon>
        <taxon>Actinoallomurus</taxon>
    </lineage>
</organism>
<feature type="region of interest" description="Disordered" evidence="1">
    <location>
        <begin position="86"/>
        <end position="138"/>
    </location>
</feature>
<proteinExistence type="predicted"/>
<sequence length="138" mass="14405">MPDGCPVASSDGLQVCVVSYPGAGAGEGNRRRLSGPLFEGRGSDDVTGEKPPNTTGARGDRINSMLEFQCVGIDPVSWVSVEIGFRGTRPTAPDRGHLEESGADTQAQPEPITRPGWGGTGRSGLQALPAREKAGESW</sequence>
<reference evidence="3" key="1">
    <citation type="journal article" date="2019" name="Int. J. Syst. Evol. Microbiol.">
        <title>The Global Catalogue of Microorganisms (GCM) 10K type strain sequencing project: providing services to taxonomists for standard genome sequencing and annotation.</title>
        <authorList>
            <consortium name="The Broad Institute Genomics Platform"/>
            <consortium name="The Broad Institute Genome Sequencing Center for Infectious Disease"/>
            <person name="Wu L."/>
            <person name="Ma J."/>
        </authorList>
    </citation>
    <scope>NUCLEOTIDE SEQUENCE [LARGE SCALE GENOMIC DNA]</scope>
    <source>
        <strain evidence="3">JCM 17933</strain>
    </source>
</reference>
<keyword evidence="3" id="KW-1185">Reference proteome</keyword>
<comment type="caution">
    <text evidence="2">The sequence shown here is derived from an EMBL/GenBank/DDBJ whole genome shotgun (WGS) entry which is preliminary data.</text>
</comment>
<dbReference type="Proteomes" id="UP001500503">
    <property type="component" value="Unassembled WGS sequence"/>
</dbReference>
<evidence type="ECO:0000313" key="3">
    <source>
        <dbReference type="Proteomes" id="UP001500503"/>
    </source>
</evidence>
<feature type="region of interest" description="Disordered" evidence="1">
    <location>
        <begin position="21"/>
        <end position="60"/>
    </location>
</feature>
<accession>A0ABP8QR79</accession>
<evidence type="ECO:0000313" key="2">
    <source>
        <dbReference type="EMBL" id="GAA4509257.1"/>
    </source>
</evidence>
<protein>
    <submittedName>
        <fullName evidence="2">Uncharacterized protein</fullName>
    </submittedName>
</protein>